<comment type="similarity">
    <text evidence="1">Belongs to the LysR transcriptional regulatory family.</text>
</comment>
<dbReference type="EMBL" id="BAND01000058">
    <property type="protein sequence ID" value="GAJ29276.1"/>
    <property type="molecule type" value="Genomic_DNA"/>
</dbReference>
<feature type="domain" description="HTH lysR-type" evidence="5">
    <location>
        <begin position="1"/>
        <end position="56"/>
    </location>
</feature>
<keyword evidence="4" id="KW-0804">Transcription</keyword>
<dbReference type="InterPro" id="IPR005119">
    <property type="entry name" value="LysR_subst-bd"/>
</dbReference>
<keyword evidence="7" id="KW-1185">Reference proteome</keyword>
<dbReference type="AlphaFoldDB" id="A0A023D651"/>
<accession>A0A023D651</accession>
<dbReference type="PRINTS" id="PR00039">
    <property type="entry name" value="HTHLYSR"/>
</dbReference>
<dbReference type="FunFam" id="1.10.10.10:FF:000001">
    <property type="entry name" value="LysR family transcriptional regulator"/>
    <property type="match status" value="1"/>
</dbReference>
<evidence type="ECO:0000256" key="4">
    <source>
        <dbReference type="ARBA" id="ARBA00023163"/>
    </source>
</evidence>
<evidence type="ECO:0000259" key="5">
    <source>
        <dbReference type="PROSITE" id="PS50931"/>
    </source>
</evidence>
<dbReference type="InterPro" id="IPR036390">
    <property type="entry name" value="WH_DNA-bd_sf"/>
</dbReference>
<dbReference type="Pfam" id="PF00126">
    <property type="entry name" value="HTH_1"/>
    <property type="match status" value="1"/>
</dbReference>
<reference evidence="6 7" key="2">
    <citation type="journal article" date="2014" name="FEMS Microbiol. Lett.">
        <title>Draft genomic DNA sequence of the facultatively methylotrophic bacterium Acidomonas methanolica type strain MB58.</title>
        <authorList>
            <person name="Higashiura N."/>
            <person name="Hadano H."/>
            <person name="Hirakawa H."/>
            <person name="Matsutani M."/>
            <person name="Takabe S."/>
            <person name="Matsushita K."/>
            <person name="Azuma Y."/>
        </authorList>
    </citation>
    <scope>NUCLEOTIDE SEQUENCE [LARGE SCALE GENOMIC DNA]</scope>
    <source>
        <strain evidence="6 7">MB58</strain>
    </source>
</reference>
<gene>
    <name evidence="6" type="ORF">Amme_058_003</name>
</gene>
<evidence type="ECO:0000256" key="2">
    <source>
        <dbReference type="ARBA" id="ARBA00023015"/>
    </source>
</evidence>
<evidence type="ECO:0000256" key="3">
    <source>
        <dbReference type="ARBA" id="ARBA00023125"/>
    </source>
</evidence>
<evidence type="ECO:0000256" key="1">
    <source>
        <dbReference type="ARBA" id="ARBA00009437"/>
    </source>
</evidence>
<dbReference type="PROSITE" id="PS50931">
    <property type="entry name" value="HTH_LYSR"/>
    <property type="match status" value="1"/>
</dbReference>
<dbReference type="PANTHER" id="PTHR30346">
    <property type="entry name" value="TRANSCRIPTIONAL DUAL REGULATOR HCAR-RELATED"/>
    <property type="match status" value="1"/>
</dbReference>
<dbReference type="GO" id="GO:0003700">
    <property type="term" value="F:DNA-binding transcription factor activity"/>
    <property type="evidence" value="ECO:0007669"/>
    <property type="project" value="InterPro"/>
</dbReference>
<dbReference type="CDD" id="cd08414">
    <property type="entry name" value="PBP2_LTTR_aromatics_like"/>
    <property type="match status" value="1"/>
</dbReference>
<comment type="caution">
    <text evidence="6">The sequence shown here is derived from an EMBL/GenBank/DDBJ whole genome shotgun (WGS) entry which is preliminary data.</text>
</comment>
<dbReference type="InterPro" id="IPR000847">
    <property type="entry name" value="LysR_HTH_N"/>
</dbReference>
<dbReference type="Gene3D" id="3.40.190.290">
    <property type="match status" value="1"/>
</dbReference>
<dbReference type="Pfam" id="PF03466">
    <property type="entry name" value="LysR_substrate"/>
    <property type="match status" value="1"/>
</dbReference>
<reference evidence="7" key="1">
    <citation type="journal article" date="2014" name="FEMS Microbiol. Lett.">
        <title>Draft Genomic DNA Sequence of the Facultatively Methylotrophic Bacterium Acidomonas methanolica type strain MB58.</title>
        <authorList>
            <person name="Higashiura N."/>
            <person name="Hadano H."/>
            <person name="Hirakawa H."/>
            <person name="Matsutani M."/>
            <person name="Takabe S."/>
            <person name="Matsushita K."/>
            <person name="Azuma Y."/>
        </authorList>
    </citation>
    <scope>NUCLEOTIDE SEQUENCE [LARGE SCALE GENOMIC DNA]</scope>
    <source>
        <strain evidence="7">MB58</strain>
    </source>
</reference>
<dbReference type="Proteomes" id="UP000019760">
    <property type="component" value="Unassembled WGS sequence"/>
</dbReference>
<keyword evidence="2" id="KW-0805">Transcription regulation</keyword>
<name>A0A023D651_ACIMT</name>
<organism evidence="6 7">
    <name type="scientific">Acidomonas methanolica NBRC 104435</name>
    <dbReference type="NCBI Taxonomy" id="1231351"/>
    <lineage>
        <taxon>Bacteria</taxon>
        <taxon>Pseudomonadati</taxon>
        <taxon>Pseudomonadota</taxon>
        <taxon>Alphaproteobacteria</taxon>
        <taxon>Acetobacterales</taxon>
        <taxon>Acetobacteraceae</taxon>
        <taxon>Acidomonas</taxon>
    </lineage>
</organism>
<dbReference type="SUPFAM" id="SSF46785">
    <property type="entry name" value="Winged helix' DNA-binding domain"/>
    <property type="match status" value="1"/>
</dbReference>
<dbReference type="GO" id="GO:0003677">
    <property type="term" value="F:DNA binding"/>
    <property type="evidence" value="ECO:0007669"/>
    <property type="project" value="UniProtKB-KW"/>
</dbReference>
<dbReference type="Gene3D" id="1.10.10.10">
    <property type="entry name" value="Winged helix-like DNA-binding domain superfamily/Winged helix DNA-binding domain"/>
    <property type="match status" value="1"/>
</dbReference>
<proteinExistence type="inferred from homology"/>
<evidence type="ECO:0000313" key="7">
    <source>
        <dbReference type="Proteomes" id="UP000019760"/>
    </source>
</evidence>
<keyword evidence="3" id="KW-0238">DNA-binding</keyword>
<dbReference type="SUPFAM" id="SSF53850">
    <property type="entry name" value="Periplasmic binding protein-like II"/>
    <property type="match status" value="1"/>
</dbReference>
<dbReference type="PANTHER" id="PTHR30346:SF0">
    <property type="entry name" value="HCA OPERON TRANSCRIPTIONAL ACTIVATOR HCAR"/>
    <property type="match status" value="1"/>
</dbReference>
<dbReference type="GO" id="GO:0032993">
    <property type="term" value="C:protein-DNA complex"/>
    <property type="evidence" value="ECO:0007669"/>
    <property type="project" value="TreeGrafter"/>
</dbReference>
<sequence>MTALMQTLAVAEYLSFHRAALALGTSQSNVSTRIKALEQELGIVLFERNTRGVRLTEAGRLFVERVSAGVDQLDHAVKTAGMAASGEYGRLRIGIHALIPRSFLAELIGQYREDHPGIEVEIVEGTAREAVMQLRAHRLDIVFLAGAAELPDCHSRRIWTEALLAVLPERHPLAVQSSVTWAELAGETFLVRHGGTGRKCMTISCCASLGAGLRRRSCAST</sequence>
<protein>
    <submittedName>
        <fullName evidence="6">Transcriptional regulator LysR</fullName>
    </submittedName>
</protein>
<evidence type="ECO:0000313" key="6">
    <source>
        <dbReference type="EMBL" id="GAJ29276.1"/>
    </source>
</evidence>
<dbReference type="InterPro" id="IPR036388">
    <property type="entry name" value="WH-like_DNA-bd_sf"/>
</dbReference>